<gene>
    <name evidence="19" type="ORF">A2160_04430</name>
</gene>
<evidence type="ECO:0000256" key="2">
    <source>
        <dbReference type="ARBA" id="ARBA00001947"/>
    </source>
</evidence>
<keyword evidence="11" id="KW-0234">DNA repair</keyword>
<evidence type="ECO:0000256" key="8">
    <source>
        <dbReference type="ARBA" id="ARBA00022801"/>
    </source>
</evidence>
<evidence type="ECO:0000256" key="6">
    <source>
        <dbReference type="ARBA" id="ARBA00022763"/>
    </source>
</evidence>
<dbReference type="PANTHER" id="PTHR22993:SF9">
    <property type="entry name" value="FORMAMIDOPYRIMIDINE-DNA GLYCOSYLASE"/>
    <property type="match status" value="1"/>
</dbReference>
<protein>
    <submittedName>
        <fullName evidence="19">Uncharacterized protein</fullName>
    </submittedName>
</protein>
<dbReference type="PROSITE" id="PS51066">
    <property type="entry name" value="ZF_FPG_2"/>
    <property type="match status" value="1"/>
</dbReference>
<evidence type="ECO:0000256" key="5">
    <source>
        <dbReference type="ARBA" id="ARBA00022723"/>
    </source>
</evidence>
<proteinExistence type="inferred from homology"/>
<dbReference type="GO" id="GO:0003684">
    <property type="term" value="F:damaged DNA binding"/>
    <property type="evidence" value="ECO:0007669"/>
    <property type="project" value="InterPro"/>
</dbReference>
<dbReference type="InterPro" id="IPR000214">
    <property type="entry name" value="Znf_DNA_glyclase/AP_lyase"/>
</dbReference>
<dbReference type="Pfam" id="PF01149">
    <property type="entry name" value="Fapy_DNA_glyco"/>
    <property type="match status" value="1"/>
</dbReference>
<dbReference type="Pfam" id="PF06831">
    <property type="entry name" value="H2TH"/>
    <property type="match status" value="1"/>
</dbReference>
<keyword evidence="9" id="KW-0862">Zinc</keyword>
<comment type="catalytic activity">
    <reaction evidence="1">
        <text>Hydrolysis of DNA containing ring-opened 7-methylguanine residues, releasing 2,6-diamino-4-hydroxy-5-(N-methyl)formamidopyrimidine.</text>
        <dbReference type="EC" id="3.2.2.23"/>
    </reaction>
</comment>
<evidence type="ECO:0000313" key="19">
    <source>
        <dbReference type="EMBL" id="OGD62980.1"/>
    </source>
</evidence>
<name>A0A1F5E6P8_9BACT</name>
<evidence type="ECO:0000256" key="4">
    <source>
        <dbReference type="ARBA" id="ARBA00011245"/>
    </source>
</evidence>
<keyword evidence="13" id="KW-0511">Multifunctional enzyme</keyword>
<dbReference type="InterPro" id="IPR015886">
    <property type="entry name" value="H2TH_FPG"/>
</dbReference>
<dbReference type="InterPro" id="IPR010663">
    <property type="entry name" value="Znf_FPG/IleRS"/>
</dbReference>
<evidence type="ECO:0000256" key="13">
    <source>
        <dbReference type="ARBA" id="ARBA00023268"/>
    </source>
</evidence>
<dbReference type="CDD" id="cd08966">
    <property type="entry name" value="EcFpg-like_N"/>
    <property type="match status" value="1"/>
</dbReference>
<dbReference type="GO" id="GO:0034039">
    <property type="term" value="F:8-oxo-7,8-dihydroguanine DNA N-glycosylase activity"/>
    <property type="evidence" value="ECO:0007669"/>
    <property type="project" value="TreeGrafter"/>
</dbReference>
<reference evidence="19 20" key="1">
    <citation type="journal article" date="2016" name="Nat. Commun.">
        <title>Thousands of microbial genomes shed light on interconnected biogeochemical processes in an aquifer system.</title>
        <authorList>
            <person name="Anantharaman K."/>
            <person name="Brown C.T."/>
            <person name="Hug L.A."/>
            <person name="Sharon I."/>
            <person name="Castelle C.J."/>
            <person name="Probst A.J."/>
            <person name="Thomas B.C."/>
            <person name="Singh A."/>
            <person name="Wilkins M.J."/>
            <person name="Karaoz U."/>
            <person name="Brodie E.L."/>
            <person name="Williams K.H."/>
            <person name="Hubbard S.S."/>
            <person name="Banfield J.F."/>
        </authorList>
    </citation>
    <scope>NUCLEOTIDE SEQUENCE [LARGE SCALE GENOMIC DNA]</scope>
</reference>
<dbReference type="SMART" id="SM00898">
    <property type="entry name" value="Fapy_DNA_glyco"/>
    <property type="match status" value="1"/>
</dbReference>
<evidence type="ECO:0000313" key="20">
    <source>
        <dbReference type="Proteomes" id="UP000177006"/>
    </source>
</evidence>
<evidence type="ECO:0000256" key="3">
    <source>
        <dbReference type="ARBA" id="ARBA00009409"/>
    </source>
</evidence>
<comment type="catalytic activity">
    <reaction evidence="15">
        <text>2'-deoxyribonucleotide-(2'-deoxyribose 5'-phosphate)-2'-deoxyribonucleotide-DNA = a 3'-end 2'-deoxyribonucleotide-(2,3-dehydro-2,3-deoxyribose 5'-phosphate)-DNA + a 5'-end 5'-phospho-2'-deoxyribonucleoside-DNA + H(+)</text>
        <dbReference type="Rhea" id="RHEA:66592"/>
        <dbReference type="Rhea" id="RHEA-COMP:13180"/>
        <dbReference type="Rhea" id="RHEA-COMP:16897"/>
        <dbReference type="Rhea" id="RHEA-COMP:17067"/>
        <dbReference type="ChEBI" id="CHEBI:15378"/>
        <dbReference type="ChEBI" id="CHEBI:136412"/>
        <dbReference type="ChEBI" id="CHEBI:157695"/>
        <dbReference type="ChEBI" id="CHEBI:167181"/>
        <dbReference type="EC" id="4.2.99.18"/>
    </reaction>
</comment>
<keyword evidence="5" id="KW-0479">Metal-binding</keyword>
<dbReference type="InterPro" id="IPR010979">
    <property type="entry name" value="Ribosomal_uS13-like_H2TH"/>
</dbReference>
<dbReference type="SMART" id="SM01232">
    <property type="entry name" value="H2TH"/>
    <property type="match status" value="1"/>
</dbReference>
<keyword evidence="8" id="KW-0378">Hydrolase</keyword>
<dbReference type="Pfam" id="PF06827">
    <property type="entry name" value="zf-FPG_IleRS"/>
    <property type="match status" value="1"/>
</dbReference>
<feature type="domain" description="FPG-type" evidence="17">
    <location>
        <begin position="265"/>
        <end position="299"/>
    </location>
</feature>
<dbReference type="SUPFAM" id="SSF81624">
    <property type="entry name" value="N-terminal domain of MutM-like DNA repair proteins"/>
    <property type="match status" value="1"/>
</dbReference>
<organism evidence="19 20">
    <name type="scientific">Candidatus Beckwithbacteria bacterium RBG_13_42_9</name>
    <dbReference type="NCBI Taxonomy" id="1797457"/>
    <lineage>
        <taxon>Bacteria</taxon>
        <taxon>Candidatus Beckwithiibacteriota</taxon>
    </lineage>
</organism>
<dbReference type="SUPFAM" id="SSF57716">
    <property type="entry name" value="Glucocorticoid receptor-like (DNA-binding domain)"/>
    <property type="match status" value="1"/>
</dbReference>
<keyword evidence="6" id="KW-0227">DNA damage</keyword>
<evidence type="ECO:0000256" key="7">
    <source>
        <dbReference type="ARBA" id="ARBA00022771"/>
    </source>
</evidence>
<dbReference type="Gene3D" id="3.20.190.10">
    <property type="entry name" value="MutM-like, N-terminal"/>
    <property type="match status" value="1"/>
</dbReference>
<dbReference type="Proteomes" id="UP000177006">
    <property type="component" value="Unassembled WGS sequence"/>
</dbReference>
<keyword evidence="10" id="KW-0238">DNA-binding</keyword>
<dbReference type="InterPro" id="IPR015887">
    <property type="entry name" value="DNA_glyclase_Znf_dom_DNA_BS"/>
</dbReference>
<keyword evidence="14" id="KW-0326">Glycosidase</keyword>
<evidence type="ECO:0000256" key="1">
    <source>
        <dbReference type="ARBA" id="ARBA00001668"/>
    </source>
</evidence>
<dbReference type="EMBL" id="MEZK01000014">
    <property type="protein sequence ID" value="OGD62980.1"/>
    <property type="molecule type" value="Genomic_DNA"/>
</dbReference>
<evidence type="ECO:0000256" key="16">
    <source>
        <dbReference type="PROSITE-ProRule" id="PRU00391"/>
    </source>
</evidence>
<evidence type="ECO:0000256" key="11">
    <source>
        <dbReference type="ARBA" id="ARBA00023204"/>
    </source>
</evidence>
<dbReference type="PROSITE" id="PS51068">
    <property type="entry name" value="FPG_CAT"/>
    <property type="match status" value="1"/>
</dbReference>
<evidence type="ECO:0000256" key="10">
    <source>
        <dbReference type="ARBA" id="ARBA00023125"/>
    </source>
</evidence>
<dbReference type="PROSITE" id="PS01242">
    <property type="entry name" value="ZF_FPG_1"/>
    <property type="match status" value="1"/>
</dbReference>
<comment type="cofactor">
    <cofactor evidence="2">
        <name>Zn(2+)</name>
        <dbReference type="ChEBI" id="CHEBI:29105"/>
    </cofactor>
</comment>
<comment type="subunit">
    <text evidence="4">Monomer.</text>
</comment>
<comment type="similarity">
    <text evidence="3">Belongs to the FPG family.</text>
</comment>
<dbReference type="Gene3D" id="1.10.8.50">
    <property type="match status" value="1"/>
</dbReference>
<dbReference type="GO" id="GO:0008270">
    <property type="term" value="F:zinc ion binding"/>
    <property type="evidence" value="ECO:0007669"/>
    <property type="project" value="UniProtKB-KW"/>
</dbReference>
<evidence type="ECO:0000256" key="14">
    <source>
        <dbReference type="ARBA" id="ARBA00023295"/>
    </source>
</evidence>
<dbReference type="InterPro" id="IPR020629">
    <property type="entry name" value="FPG_Glyclase"/>
</dbReference>
<sequence>MPELPEVETIRRQLQQAVAGKKIAKVEILREKSFQGDSQNLIGKTINAVDRRAKVLVIRLCGSQVSYLLIHLKLTGQLIYQDNKRSRLQGYKVTSLHGERIVGGHPTLDWVGQLPSKHTRVVIHFTDESRLFFNDQRVFGWLKLIEAEKDLVKELGRVGGIEPLTKEFSLENFKKVLSKTGRPIKIVLMDQALIAGVGNIYASDALWLAKISPVKPAKELSESEMEKLKEAIEKVLQLGIKYGGASENTYRQLSGLGGKYQEHFLVYQKEGEECLHCGTTIKKMRLGGRGTCYCPKCQT</sequence>
<evidence type="ECO:0000256" key="9">
    <source>
        <dbReference type="ARBA" id="ARBA00022833"/>
    </source>
</evidence>
<dbReference type="AlphaFoldDB" id="A0A1F5E6P8"/>
<dbReference type="PANTHER" id="PTHR22993">
    <property type="entry name" value="FORMAMIDOPYRIMIDINE-DNA GLYCOSYLASE"/>
    <property type="match status" value="1"/>
</dbReference>
<dbReference type="SUPFAM" id="SSF46946">
    <property type="entry name" value="S13-like H2TH domain"/>
    <property type="match status" value="1"/>
</dbReference>
<keyword evidence="12" id="KW-0456">Lyase</keyword>
<feature type="domain" description="Formamidopyrimidine-DNA glycosylase catalytic" evidence="18">
    <location>
        <begin position="2"/>
        <end position="140"/>
    </location>
</feature>
<evidence type="ECO:0000256" key="12">
    <source>
        <dbReference type="ARBA" id="ARBA00023239"/>
    </source>
</evidence>
<evidence type="ECO:0000259" key="18">
    <source>
        <dbReference type="PROSITE" id="PS51068"/>
    </source>
</evidence>
<dbReference type="STRING" id="1797457.A2160_04430"/>
<comment type="caution">
    <text evidence="19">The sequence shown here is derived from an EMBL/GenBank/DDBJ whole genome shotgun (WGS) entry which is preliminary data.</text>
</comment>
<accession>A0A1F5E6P8</accession>
<dbReference type="InterPro" id="IPR035937">
    <property type="entry name" value="FPG_N"/>
</dbReference>
<dbReference type="GO" id="GO:0006284">
    <property type="term" value="P:base-excision repair"/>
    <property type="evidence" value="ECO:0007669"/>
    <property type="project" value="InterPro"/>
</dbReference>
<dbReference type="InterPro" id="IPR012319">
    <property type="entry name" value="FPG_cat"/>
</dbReference>
<evidence type="ECO:0000256" key="15">
    <source>
        <dbReference type="ARBA" id="ARBA00044632"/>
    </source>
</evidence>
<dbReference type="FunFam" id="1.10.8.50:FF:000003">
    <property type="entry name" value="Formamidopyrimidine-DNA glycosylase"/>
    <property type="match status" value="1"/>
</dbReference>
<dbReference type="NCBIfam" id="NF002211">
    <property type="entry name" value="PRK01103.1"/>
    <property type="match status" value="1"/>
</dbReference>
<dbReference type="GO" id="GO:0140078">
    <property type="term" value="F:class I DNA-(apurinic or apyrimidinic site) endonuclease activity"/>
    <property type="evidence" value="ECO:0007669"/>
    <property type="project" value="UniProtKB-EC"/>
</dbReference>
<evidence type="ECO:0000259" key="17">
    <source>
        <dbReference type="PROSITE" id="PS51066"/>
    </source>
</evidence>
<keyword evidence="7 16" id="KW-0863">Zinc-finger</keyword>